<feature type="region of interest" description="Disordered" evidence="1">
    <location>
        <begin position="34"/>
        <end position="60"/>
    </location>
</feature>
<keyword evidence="2" id="KW-0732">Signal</keyword>
<evidence type="ECO:0008006" key="5">
    <source>
        <dbReference type="Google" id="ProtNLM"/>
    </source>
</evidence>
<reference evidence="4" key="1">
    <citation type="journal article" date="2019" name="Int. J. Syst. Evol. Microbiol.">
        <title>The Global Catalogue of Microorganisms (GCM) 10K type strain sequencing project: providing services to taxonomists for standard genome sequencing and annotation.</title>
        <authorList>
            <consortium name="The Broad Institute Genomics Platform"/>
            <consortium name="The Broad Institute Genome Sequencing Center for Infectious Disease"/>
            <person name="Wu L."/>
            <person name="Ma J."/>
        </authorList>
    </citation>
    <scope>NUCLEOTIDE SEQUENCE [LARGE SCALE GENOMIC DNA]</scope>
    <source>
        <strain evidence="4">CGMCC 4.1622</strain>
    </source>
</reference>
<gene>
    <name evidence="3" type="ORF">ACFPZF_26945</name>
</gene>
<organism evidence="3 4">
    <name type="scientific">Kitasatospora cinereorecta</name>
    <dbReference type="NCBI Taxonomy" id="285560"/>
    <lineage>
        <taxon>Bacteria</taxon>
        <taxon>Bacillati</taxon>
        <taxon>Actinomycetota</taxon>
        <taxon>Actinomycetes</taxon>
        <taxon>Kitasatosporales</taxon>
        <taxon>Streptomycetaceae</taxon>
        <taxon>Kitasatospora</taxon>
    </lineage>
</organism>
<evidence type="ECO:0000256" key="1">
    <source>
        <dbReference type="SAM" id="MobiDB-lite"/>
    </source>
</evidence>
<evidence type="ECO:0000313" key="4">
    <source>
        <dbReference type="Proteomes" id="UP001596066"/>
    </source>
</evidence>
<dbReference type="Proteomes" id="UP001596066">
    <property type="component" value="Unassembled WGS sequence"/>
</dbReference>
<comment type="caution">
    <text evidence="3">The sequence shown here is derived from an EMBL/GenBank/DDBJ whole genome shotgun (WGS) entry which is preliminary data.</text>
</comment>
<keyword evidence="4" id="KW-1185">Reference proteome</keyword>
<dbReference type="RefSeq" id="WP_346148236.1">
    <property type="nucleotide sequence ID" value="NZ_BAAAUA010000045.1"/>
</dbReference>
<feature type="signal peptide" evidence="2">
    <location>
        <begin position="1"/>
        <end position="32"/>
    </location>
</feature>
<name>A0ABW0VGP1_9ACTN</name>
<feature type="chain" id="PRO_5045299091" description="Lipoprotein" evidence="2">
    <location>
        <begin position="33"/>
        <end position="249"/>
    </location>
</feature>
<feature type="compositionally biased region" description="Low complexity" evidence="1">
    <location>
        <begin position="34"/>
        <end position="53"/>
    </location>
</feature>
<evidence type="ECO:0000313" key="3">
    <source>
        <dbReference type="EMBL" id="MFC5644982.1"/>
    </source>
</evidence>
<accession>A0ABW0VGP1</accession>
<evidence type="ECO:0000256" key="2">
    <source>
        <dbReference type="SAM" id="SignalP"/>
    </source>
</evidence>
<sequence>MGAGGTPGRRSAQAGTVAAALLLLAACTAAGADEAHPAAASPSAARPSSGAPGVPVRAAEPVAEQDRWVLDALRSMDDAGRLGHPAPTAGQLMVLAAAESGEATAAWLPDSRTVCAFWLTLADDGRPSPPAGRPDGRGTAHTVSCGDVPEHPGTIGLKDDAAQADGISFVVLLAGTDEPLAMSDGWGRERYGPLRQQVARAADGRTFHVASYQFLTHSGPQTFTHSGLTPEARLCTAGGELCREPMPVG</sequence>
<protein>
    <recommendedName>
        <fullName evidence="5">Lipoprotein</fullName>
    </recommendedName>
</protein>
<proteinExistence type="predicted"/>
<dbReference type="EMBL" id="JBHSOC010000059">
    <property type="protein sequence ID" value="MFC5644982.1"/>
    <property type="molecule type" value="Genomic_DNA"/>
</dbReference>